<feature type="compositionally biased region" description="Basic and acidic residues" evidence="1">
    <location>
        <begin position="38"/>
        <end position="47"/>
    </location>
</feature>
<sequence>INTPASSSSYYTNSSTDVAGSDKTDEDEEMDEDDDADSSEKTEELETDKGLWEKQFHYIFLSFGTVFGIRNILSFPALAMEHG</sequence>
<keyword evidence="2" id="KW-1133">Transmembrane helix</keyword>
<evidence type="ECO:0000256" key="1">
    <source>
        <dbReference type="SAM" id="MobiDB-lite"/>
    </source>
</evidence>
<dbReference type="AlphaFoldDB" id="A0A0B6YT49"/>
<name>A0A0B6YT49_9EUPU</name>
<accession>A0A0B6YT49</accession>
<feature type="region of interest" description="Disordered" evidence="1">
    <location>
        <begin position="1"/>
        <end position="47"/>
    </location>
</feature>
<keyword evidence="2" id="KW-0812">Transmembrane</keyword>
<evidence type="ECO:0000313" key="3">
    <source>
        <dbReference type="EMBL" id="CEK58685.1"/>
    </source>
</evidence>
<organism evidence="3">
    <name type="scientific">Arion vulgaris</name>
    <dbReference type="NCBI Taxonomy" id="1028688"/>
    <lineage>
        <taxon>Eukaryota</taxon>
        <taxon>Metazoa</taxon>
        <taxon>Spiralia</taxon>
        <taxon>Lophotrochozoa</taxon>
        <taxon>Mollusca</taxon>
        <taxon>Gastropoda</taxon>
        <taxon>Heterobranchia</taxon>
        <taxon>Euthyneura</taxon>
        <taxon>Panpulmonata</taxon>
        <taxon>Eupulmonata</taxon>
        <taxon>Stylommatophora</taxon>
        <taxon>Helicina</taxon>
        <taxon>Arionoidea</taxon>
        <taxon>Arionidae</taxon>
        <taxon>Arion</taxon>
    </lineage>
</organism>
<feature type="compositionally biased region" description="Low complexity" evidence="1">
    <location>
        <begin position="1"/>
        <end position="16"/>
    </location>
</feature>
<feature type="non-terminal residue" evidence="3">
    <location>
        <position position="1"/>
    </location>
</feature>
<protein>
    <submittedName>
        <fullName evidence="3">Uncharacterized protein</fullName>
    </submittedName>
</protein>
<dbReference type="EMBL" id="HACG01011820">
    <property type="protein sequence ID" value="CEK58685.1"/>
    <property type="molecule type" value="Transcribed_RNA"/>
</dbReference>
<proteinExistence type="predicted"/>
<gene>
    <name evidence="3" type="primary">ORF33883</name>
</gene>
<feature type="non-terminal residue" evidence="3">
    <location>
        <position position="83"/>
    </location>
</feature>
<reference evidence="3" key="1">
    <citation type="submission" date="2014-12" db="EMBL/GenBank/DDBJ databases">
        <title>Insight into the proteome of Arion vulgaris.</title>
        <authorList>
            <person name="Aradska J."/>
            <person name="Bulat T."/>
            <person name="Smidak R."/>
            <person name="Sarate P."/>
            <person name="Gangsoo J."/>
            <person name="Sialana F."/>
            <person name="Bilban M."/>
            <person name="Lubec G."/>
        </authorList>
    </citation>
    <scope>NUCLEOTIDE SEQUENCE</scope>
    <source>
        <tissue evidence="3">Skin</tissue>
    </source>
</reference>
<evidence type="ECO:0000256" key="2">
    <source>
        <dbReference type="SAM" id="Phobius"/>
    </source>
</evidence>
<keyword evidence="2" id="KW-0472">Membrane</keyword>
<feature type="transmembrane region" description="Helical" evidence="2">
    <location>
        <begin position="56"/>
        <end position="79"/>
    </location>
</feature>
<feature type="compositionally biased region" description="Acidic residues" evidence="1">
    <location>
        <begin position="24"/>
        <end position="37"/>
    </location>
</feature>